<dbReference type="AlphaFoldDB" id="A0A951Q7J5"/>
<proteinExistence type="predicted"/>
<reference evidence="1" key="1">
    <citation type="submission" date="2021-05" db="EMBL/GenBank/DDBJ databases">
        <authorList>
            <person name="Pietrasiak N."/>
            <person name="Ward R."/>
            <person name="Stajich J.E."/>
            <person name="Kurbessoian T."/>
        </authorList>
    </citation>
    <scope>NUCLEOTIDE SEQUENCE</scope>
    <source>
        <strain evidence="1">UHER 2000/2452</strain>
    </source>
</reference>
<dbReference type="Proteomes" id="UP000757435">
    <property type="component" value="Unassembled WGS sequence"/>
</dbReference>
<accession>A0A951Q7J5</accession>
<reference evidence="1" key="2">
    <citation type="journal article" date="2022" name="Microbiol. Resour. Announc.">
        <title>Metagenome Sequencing to Explore Phylogenomics of Terrestrial Cyanobacteria.</title>
        <authorList>
            <person name="Ward R.D."/>
            <person name="Stajich J.E."/>
            <person name="Johansen J.R."/>
            <person name="Huntemann M."/>
            <person name="Clum A."/>
            <person name="Foster B."/>
            <person name="Foster B."/>
            <person name="Roux S."/>
            <person name="Palaniappan K."/>
            <person name="Varghese N."/>
            <person name="Mukherjee S."/>
            <person name="Reddy T.B.K."/>
            <person name="Daum C."/>
            <person name="Copeland A."/>
            <person name="Chen I.A."/>
            <person name="Ivanova N.N."/>
            <person name="Kyrpides N.C."/>
            <person name="Shapiro N."/>
            <person name="Eloe-Fadrosh E.A."/>
            <person name="Pietrasiak N."/>
        </authorList>
    </citation>
    <scope>NUCLEOTIDE SEQUENCE</scope>
    <source>
        <strain evidence="1">UHER 2000/2452</strain>
    </source>
</reference>
<gene>
    <name evidence="1" type="ORF">KME15_01590</name>
</gene>
<protein>
    <submittedName>
        <fullName evidence="1">Uncharacterized protein</fullName>
    </submittedName>
</protein>
<sequence length="94" mass="10438">MYRQLCLTGLKAVGVHSHRPIALIRRGDGRHDRGGFAGDRVCAEGTGGRLQVQRVDRPVRRSTRLGFPQELSIQIDANFFPGNALHQFGEAEIE</sequence>
<evidence type="ECO:0000313" key="1">
    <source>
        <dbReference type="EMBL" id="MBW4657340.1"/>
    </source>
</evidence>
<dbReference type="EMBL" id="JAHHHD010000001">
    <property type="protein sequence ID" value="MBW4657340.1"/>
    <property type="molecule type" value="Genomic_DNA"/>
</dbReference>
<organism evidence="1 2">
    <name type="scientific">Drouetiella hepatica Uher 2000/2452</name>
    <dbReference type="NCBI Taxonomy" id="904376"/>
    <lineage>
        <taxon>Bacteria</taxon>
        <taxon>Bacillati</taxon>
        <taxon>Cyanobacteriota</taxon>
        <taxon>Cyanophyceae</taxon>
        <taxon>Oculatellales</taxon>
        <taxon>Oculatellaceae</taxon>
        <taxon>Drouetiella</taxon>
    </lineage>
</organism>
<comment type="caution">
    <text evidence="1">The sequence shown here is derived from an EMBL/GenBank/DDBJ whole genome shotgun (WGS) entry which is preliminary data.</text>
</comment>
<evidence type="ECO:0000313" key="2">
    <source>
        <dbReference type="Proteomes" id="UP000757435"/>
    </source>
</evidence>
<name>A0A951Q7J5_9CYAN</name>